<dbReference type="AlphaFoldDB" id="A0A6A7A857"/>
<reference evidence="1" key="1">
    <citation type="journal article" date="2020" name="Stud. Mycol.">
        <title>101 Dothideomycetes genomes: a test case for predicting lifestyles and emergence of pathogens.</title>
        <authorList>
            <person name="Haridas S."/>
            <person name="Albert R."/>
            <person name="Binder M."/>
            <person name="Bloem J."/>
            <person name="Labutti K."/>
            <person name="Salamov A."/>
            <person name="Andreopoulos B."/>
            <person name="Baker S."/>
            <person name="Barry K."/>
            <person name="Bills G."/>
            <person name="Bluhm B."/>
            <person name="Cannon C."/>
            <person name="Castanera R."/>
            <person name="Culley D."/>
            <person name="Daum C."/>
            <person name="Ezra D."/>
            <person name="Gonzalez J."/>
            <person name="Henrissat B."/>
            <person name="Kuo A."/>
            <person name="Liang C."/>
            <person name="Lipzen A."/>
            <person name="Lutzoni F."/>
            <person name="Magnuson J."/>
            <person name="Mondo S."/>
            <person name="Nolan M."/>
            <person name="Ohm R."/>
            <person name="Pangilinan J."/>
            <person name="Park H.-J."/>
            <person name="Ramirez L."/>
            <person name="Alfaro M."/>
            <person name="Sun H."/>
            <person name="Tritt A."/>
            <person name="Yoshinaga Y."/>
            <person name="Zwiers L.-H."/>
            <person name="Turgeon B."/>
            <person name="Goodwin S."/>
            <person name="Spatafora J."/>
            <person name="Crous P."/>
            <person name="Grigoriev I."/>
        </authorList>
    </citation>
    <scope>NUCLEOTIDE SEQUENCE</scope>
    <source>
        <strain evidence="1">CBS 113818</strain>
    </source>
</reference>
<dbReference type="Proteomes" id="UP000799424">
    <property type="component" value="Unassembled WGS sequence"/>
</dbReference>
<gene>
    <name evidence="1" type="ORF">CC86DRAFT_404118</name>
</gene>
<accession>A0A6A7A857</accession>
<organism evidence="1 2">
    <name type="scientific">Ophiobolus disseminans</name>
    <dbReference type="NCBI Taxonomy" id="1469910"/>
    <lineage>
        <taxon>Eukaryota</taxon>
        <taxon>Fungi</taxon>
        <taxon>Dikarya</taxon>
        <taxon>Ascomycota</taxon>
        <taxon>Pezizomycotina</taxon>
        <taxon>Dothideomycetes</taxon>
        <taxon>Pleosporomycetidae</taxon>
        <taxon>Pleosporales</taxon>
        <taxon>Pleosporineae</taxon>
        <taxon>Phaeosphaeriaceae</taxon>
        <taxon>Ophiobolus</taxon>
    </lineage>
</organism>
<keyword evidence="2" id="KW-1185">Reference proteome</keyword>
<evidence type="ECO:0000313" key="2">
    <source>
        <dbReference type="Proteomes" id="UP000799424"/>
    </source>
</evidence>
<evidence type="ECO:0000313" key="1">
    <source>
        <dbReference type="EMBL" id="KAF2829480.1"/>
    </source>
</evidence>
<proteinExistence type="predicted"/>
<dbReference type="EMBL" id="MU006221">
    <property type="protein sequence ID" value="KAF2829480.1"/>
    <property type="molecule type" value="Genomic_DNA"/>
</dbReference>
<sequence length="156" mass="17282">MSEYQLVDPIAQFGWELKKRALRLRENWVLLEVWHIQGGSNQSETGTEIPKSEHSIRACEEMRDDSCAEFKDESSANSGAVLYCGFPENFAIVYISSHLLRTGFCAYTGADVMKKTPSSKSHMSRKAVTVIPSLRKSSTSSSLSAVSSMPRPLACN</sequence>
<name>A0A6A7A857_9PLEO</name>
<protein>
    <submittedName>
        <fullName evidence="1">Uncharacterized protein</fullName>
    </submittedName>
</protein>